<feature type="transmembrane region" description="Helical" evidence="1">
    <location>
        <begin position="50"/>
        <end position="72"/>
    </location>
</feature>
<comment type="caution">
    <text evidence="2">The sequence shown here is derived from an EMBL/GenBank/DDBJ whole genome shotgun (WGS) entry which is preliminary data.</text>
</comment>
<proteinExistence type="predicted"/>
<protein>
    <submittedName>
        <fullName evidence="2">Uncharacterized protein</fullName>
    </submittedName>
</protein>
<sequence length="93" mass="10503">MMKVIKEKEKIFIKIKLRISIEELETFGPIKGLFRRGIVQGTATPTLPSYSFSILLLKALLMSLINLFSTFIREDLSCYLLLASFKTSPAVSC</sequence>
<keyword evidence="1" id="KW-1133">Transmembrane helix</keyword>
<keyword evidence="1" id="KW-0812">Transmembrane</keyword>
<gene>
    <name evidence="2" type="ORF">ENV79_05220</name>
</gene>
<dbReference type="EMBL" id="DTHS01000031">
    <property type="protein sequence ID" value="HHR49016.1"/>
    <property type="molecule type" value="Genomic_DNA"/>
</dbReference>
<organism evidence="2">
    <name type="scientific">candidate division WOR-3 bacterium</name>
    <dbReference type="NCBI Taxonomy" id="2052148"/>
    <lineage>
        <taxon>Bacteria</taxon>
        <taxon>Bacteria division WOR-3</taxon>
    </lineage>
</organism>
<keyword evidence="1" id="KW-0472">Membrane</keyword>
<evidence type="ECO:0000313" key="2">
    <source>
        <dbReference type="EMBL" id="HHR49016.1"/>
    </source>
</evidence>
<accession>A0A7V6CNA5</accession>
<reference evidence="2" key="1">
    <citation type="journal article" date="2020" name="mSystems">
        <title>Genome- and Community-Level Interaction Insights into Carbon Utilization and Element Cycling Functions of Hydrothermarchaeota in Hydrothermal Sediment.</title>
        <authorList>
            <person name="Zhou Z."/>
            <person name="Liu Y."/>
            <person name="Xu W."/>
            <person name="Pan J."/>
            <person name="Luo Z.H."/>
            <person name="Li M."/>
        </authorList>
    </citation>
    <scope>NUCLEOTIDE SEQUENCE [LARGE SCALE GENOMIC DNA]</scope>
    <source>
        <strain evidence="2">SpSt-791</strain>
    </source>
</reference>
<name>A0A7V6CNA5_UNCW3</name>
<dbReference type="AlphaFoldDB" id="A0A7V6CNA5"/>
<evidence type="ECO:0000256" key="1">
    <source>
        <dbReference type="SAM" id="Phobius"/>
    </source>
</evidence>